<dbReference type="PROSITE" id="PS50943">
    <property type="entry name" value="HTH_CROC1"/>
    <property type="match status" value="1"/>
</dbReference>
<dbReference type="STRING" id="286727.SAMN02982917_6010"/>
<feature type="compositionally biased region" description="Polar residues" evidence="1">
    <location>
        <begin position="1"/>
        <end position="11"/>
    </location>
</feature>
<feature type="region of interest" description="Disordered" evidence="1">
    <location>
        <begin position="282"/>
        <end position="332"/>
    </location>
</feature>
<organism evidence="3 4">
    <name type="scientific">Azospirillum oryzae</name>
    <dbReference type="NCBI Taxonomy" id="286727"/>
    <lineage>
        <taxon>Bacteria</taxon>
        <taxon>Pseudomonadati</taxon>
        <taxon>Pseudomonadota</taxon>
        <taxon>Alphaproteobacteria</taxon>
        <taxon>Rhodospirillales</taxon>
        <taxon>Azospirillaceae</taxon>
        <taxon>Azospirillum</taxon>
    </lineage>
</organism>
<dbReference type="Proteomes" id="UP000192936">
    <property type="component" value="Unassembled WGS sequence"/>
</dbReference>
<dbReference type="EMBL" id="FXAK01000008">
    <property type="protein sequence ID" value="SMF86624.1"/>
    <property type="molecule type" value="Genomic_DNA"/>
</dbReference>
<feature type="region of interest" description="Disordered" evidence="1">
    <location>
        <begin position="1"/>
        <end position="22"/>
    </location>
</feature>
<sequence>MPHGTSQTTGRNGRAPAGPPVGALLRSWRQRRGLSQLDLACEADISTRHVSFLETGRSQPSRGMLIHLAERLDVPLRERNALLVAAGFAPVYSEHSLDNPAMEAARRAVDLVLTGHEPFPALAVDRHWHLLAANRAVAPLLEGVSAKLLAGPVNVLRLSLHPDGLAGRIGNWAQWREHVLSRLTRQIEASADPVLVALRSELQGYPAPASSLDDGGGETGHHPDVVVPLRLHTSVGLLSLFSTTTVFGTAVDVTLSELAIEAFFPADAETAERLRQRLAEIPSPPGERVRVRGSRGDDSQESRTLRSPPEPRNASPSPRPSPRGERGISPRPALSSLRRDWRCRRRRWCWC</sequence>
<dbReference type="SMART" id="SM00530">
    <property type="entry name" value="HTH_XRE"/>
    <property type="match status" value="1"/>
</dbReference>
<reference evidence="3 4" key="1">
    <citation type="submission" date="2017-04" db="EMBL/GenBank/DDBJ databases">
        <authorList>
            <person name="Afonso C.L."/>
            <person name="Miller P.J."/>
            <person name="Scott M.A."/>
            <person name="Spackman E."/>
            <person name="Goraichik I."/>
            <person name="Dimitrov K.M."/>
            <person name="Suarez D.L."/>
            <person name="Swayne D.E."/>
        </authorList>
    </citation>
    <scope>NUCLEOTIDE SEQUENCE [LARGE SCALE GENOMIC DNA]</scope>
    <source>
        <strain evidence="3 4">A2P</strain>
    </source>
</reference>
<dbReference type="InterPro" id="IPR010982">
    <property type="entry name" value="Lambda_DNA-bd_dom_sf"/>
</dbReference>
<evidence type="ECO:0000313" key="4">
    <source>
        <dbReference type="Proteomes" id="UP000192936"/>
    </source>
</evidence>
<dbReference type="InterPro" id="IPR001387">
    <property type="entry name" value="Cro/C1-type_HTH"/>
</dbReference>
<feature type="compositionally biased region" description="Basic and acidic residues" evidence="1">
    <location>
        <begin position="287"/>
        <end position="304"/>
    </location>
</feature>
<dbReference type="PANTHER" id="PTHR35010:SF4">
    <property type="entry name" value="BLL5781 PROTEIN"/>
    <property type="match status" value="1"/>
</dbReference>
<gene>
    <name evidence="3" type="ORF">SAMN02982917_6010</name>
</gene>
<dbReference type="OrthoDB" id="9785973at2"/>
<dbReference type="Pfam" id="PF13560">
    <property type="entry name" value="HTH_31"/>
    <property type="match status" value="1"/>
</dbReference>
<dbReference type="RefSeq" id="WP_085090891.1">
    <property type="nucleotide sequence ID" value="NZ_FXAK01000008.1"/>
</dbReference>
<dbReference type="Gene3D" id="3.30.450.180">
    <property type="match status" value="1"/>
</dbReference>
<dbReference type="Gene3D" id="1.10.260.40">
    <property type="entry name" value="lambda repressor-like DNA-binding domains"/>
    <property type="match status" value="1"/>
</dbReference>
<dbReference type="InterPro" id="IPR041413">
    <property type="entry name" value="MLTR_LBD"/>
</dbReference>
<dbReference type="PANTHER" id="PTHR35010">
    <property type="entry name" value="BLL4672 PROTEIN-RELATED"/>
    <property type="match status" value="1"/>
</dbReference>
<dbReference type="SUPFAM" id="SSF47413">
    <property type="entry name" value="lambda repressor-like DNA-binding domains"/>
    <property type="match status" value="1"/>
</dbReference>
<evidence type="ECO:0000256" key="1">
    <source>
        <dbReference type="SAM" id="MobiDB-lite"/>
    </source>
</evidence>
<evidence type="ECO:0000313" key="3">
    <source>
        <dbReference type="EMBL" id="SMF86624.1"/>
    </source>
</evidence>
<dbReference type="Pfam" id="PF17765">
    <property type="entry name" value="MLTR_LBD"/>
    <property type="match status" value="1"/>
</dbReference>
<feature type="domain" description="HTH cro/C1-type" evidence="2">
    <location>
        <begin position="25"/>
        <end position="79"/>
    </location>
</feature>
<protein>
    <submittedName>
        <fullName evidence="3">Transcriptional regulator, XRE family</fullName>
    </submittedName>
</protein>
<proteinExistence type="predicted"/>
<dbReference type="GO" id="GO:0003677">
    <property type="term" value="F:DNA binding"/>
    <property type="evidence" value="ECO:0007669"/>
    <property type="project" value="InterPro"/>
</dbReference>
<evidence type="ECO:0000259" key="2">
    <source>
        <dbReference type="PROSITE" id="PS50943"/>
    </source>
</evidence>
<dbReference type="AlphaFoldDB" id="A0A1X7HI85"/>
<dbReference type="CDD" id="cd00093">
    <property type="entry name" value="HTH_XRE"/>
    <property type="match status" value="1"/>
</dbReference>
<accession>A0A1X7HI85</accession>
<name>A0A1X7HI85_9PROT</name>